<keyword evidence="3" id="KW-1185">Reference proteome</keyword>
<protein>
    <submittedName>
        <fullName evidence="2">Uncharacterized protein</fullName>
    </submittedName>
</protein>
<evidence type="ECO:0000256" key="1">
    <source>
        <dbReference type="SAM" id="MobiDB-lite"/>
    </source>
</evidence>
<reference evidence="2" key="2">
    <citation type="submission" date="2023-05" db="EMBL/GenBank/DDBJ databases">
        <authorList>
            <person name="Fouks B."/>
        </authorList>
    </citation>
    <scope>NUCLEOTIDE SEQUENCE</scope>
    <source>
        <strain evidence="2">Stay&amp;Tobe</strain>
        <tissue evidence="2">Testes</tissue>
    </source>
</reference>
<dbReference type="EMBL" id="JASPKZ010008023">
    <property type="protein sequence ID" value="KAJ9581114.1"/>
    <property type="molecule type" value="Genomic_DNA"/>
</dbReference>
<gene>
    <name evidence="2" type="ORF">L9F63_023705</name>
</gene>
<dbReference type="Proteomes" id="UP001233999">
    <property type="component" value="Unassembled WGS sequence"/>
</dbReference>
<evidence type="ECO:0000313" key="2">
    <source>
        <dbReference type="EMBL" id="KAJ9581114.1"/>
    </source>
</evidence>
<organism evidence="2 3">
    <name type="scientific">Diploptera punctata</name>
    <name type="common">Pacific beetle cockroach</name>
    <dbReference type="NCBI Taxonomy" id="6984"/>
    <lineage>
        <taxon>Eukaryota</taxon>
        <taxon>Metazoa</taxon>
        <taxon>Ecdysozoa</taxon>
        <taxon>Arthropoda</taxon>
        <taxon>Hexapoda</taxon>
        <taxon>Insecta</taxon>
        <taxon>Pterygota</taxon>
        <taxon>Neoptera</taxon>
        <taxon>Polyneoptera</taxon>
        <taxon>Dictyoptera</taxon>
        <taxon>Blattodea</taxon>
        <taxon>Blaberoidea</taxon>
        <taxon>Blaberidae</taxon>
        <taxon>Diplopterinae</taxon>
        <taxon>Diploptera</taxon>
    </lineage>
</organism>
<feature type="region of interest" description="Disordered" evidence="1">
    <location>
        <begin position="89"/>
        <end position="109"/>
    </location>
</feature>
<accession>A0AAD8E8Z3</accession>
<feature type="region of interest" description="Disordered" evidence="1">
    <location>
        <begin position="35"/>
        <end position="67"/>
    </location>
</feature>
<name>A0AAD8E8Z3_DIPPU</name>
<dbReference type="AlphaFoldDB" id="A0AAD8E8Z3"/>
<proteinExistence type="predicted"/>
<sequence>MATPGPKRRRFGQRWRRRHGGWRRLKRILRQEKKKQQLYEEASSSAVSSIQPKPKMAAESGVEMGKGRRRRRVKALFCFVRSFPARASFTSPPTATTTTTTTSSCEPTHPPSSHLLLFLSPLLLTLIPHSPP</sequence>
<reference evidence="2" key="1">
    <citation type="journal article" date="2023" name="IScience">
        <title>Live-bearing cockroach genome reveals convergent evolutionary mechanisms linked to viviparity in insects and beyond.</title>
        <authorList>
            <person name="Fouks B."/>
            <person name="Harrison M.C."/>
            <person name="Mikhailova A.A."/>
            <person name="Marchal E."/>
            <person name="English S."/>
            <person name="Carruthers M."/>
            <person name="Jennings E.C."/>
            <person name="Chiamaka E.L."/>
            <person name="Frigard R.A."/>
            <person name="Pippel M."/>
            <person name="Attardo G.M."/>
            <person name="Benoit J.B."/>
            <person name="Bornberg-Bauer E."/>
            <person name="Tobe S.S."/>
        </authorList>
    </citation>
    <scope>NUCLEOTIDE SEQUENCE</scope>
    <source>
        <strain evidence="2">Stay&amp;Tobe</strain>
    </source>
</reference>
<comment type="caution">
    <text evidence="2">The sequence shown here is derived from an EMBL/GenBank/DDBJ whole genome shotgun (WGS) entry which is preliminary data.</text>
</comment>
<feature type="compositionally biased region" description="Polar residues" evidence="1">
    <location>
        <begin position="42"/>
        <end position="51"/>
    </location>
</feature>
<evidence type="ECO:0000313" key="3">
    <source>
        <dbReference type="Proteomes" id="UP001233999"/>
    </source>
</evidence>